<organism evidence="2 3">
    <name type="scientific">Aquibium oceanicum</name>
    <dbReference type="NCBI Taxonomy" id="1670800"/>
    <lineage>
        <taxon>Bacteria</taxon>
        <taxon>Pseudomonadati</taxon>
        <taxon>Pseudomonadota</taxon>
        <taxon>Alphaproteobacteria</taxon>
        <taxon>Hyphomicrobiales</taxon>
        <taxon>Phyllobacteriaceae</taxon>
        <taxon>Aquibium</taxon>
    </lineage>
</organism>
<protein>
    <recommendedName>
        <fullName evidence="1">Helicase C-terminal domain-containing protein</fullName>
    </recommendedName>
</protein>
<dbReference type="InterPro" id="IPR027417">
    <property type="entry name" value="P-loop_NTPase"/>
</dbReference>
<dbReference type="Gene3D" id="3.40.50.300">
    <property type="entry name" value="P-loop containing nucleotide triphosphate hydrolases"/>
    <property type="match status" value="2"/>
</dbReference>
<name>A0A1L3SXS3_9HYPH</name>
<accession>A0A1L3SXS3</accession>
<dbReference type="Pfam" id="PF00271">
    <property type="entry name" value="Helicase_C"/>
    <property type="match status" value="1"/>
</dbReference>
<gene>
    <name evidence="2" type="ORF">BSQ44_24105</name>
</gene>
<keyword evidence="3" id="KW-1185">Reference proteome</keyword>
<dbReference type="Proteomes" id="UP000182840">
    <property type="component" value="Chromosome"/>
</dbReference>
<proteinExistence type="predicted"/>
<feature type="domain" description="Helicase C-terminal" evidence="1">
    <location>
        <begin position="369"/>
        <end position="476"/>
    </location>
</feature>
<dbReference type="AlphaFoldDB" id="A0A1L3SXS3"/>
<reference evidence="3" key="1">
    <citation type="submission" date="2016-11" db="EMBL/GenBank/DDBJ databases">
        <title>Mesorhizobium oceanicum sp. nov., isolated from deep seawater in South China Sea.</title>
        <authorList>
            <person name="Fu G.-Y."/>
        </authorList>
    </citation>
    <scope>NUCLEOTIDE SEQUENCE [LARGE SCALE GENOMIC DNA]</scope>
    <source>
        <strain evidence="3">B7</strain>
    </source>
</reference>
<dbReference type="InterPro" id="IPR001650">
    <property type="entry name" value="Helicase_C-like"/>
</dbReference>
<dbReference type="RefSeq" id="WP_072607569.1">
    <property type="nucleotide sequence ID" value="NZ_CP018171.1"/>
</dbReference>
<dbReference type="SUPFAM" id="SSF52540">
    <property type="entry name" value="P-loop containing nucleoside triphosphate hydrolases"/>
    <property type="match status" value="2"/>
</dbReference>
<dbReference type="OrthoDB" id="8442226at2"/>
<sequence length="535" mass="61622">MKQGDVSLRDYQVADLSFYMRNKRCLNLSDPGTGKTPSVCVKQWWLWKTHGIGTAFVMPLSLLKKNRDEVLRFTGFQPDEVTIVTGLRPLSPAQKKLAETLRNWRGHYKLFGSQKTTFKALREAGIVNEDMSVNEQMFYARTILPYEIANPGKTKVFLMGFDCYSTHWEALPPFVRACHVDEIHKGYKGDSSQRTQGFYDSFKKRMEWFIGMTGTLISGRLDSAYPAIRVIEPRYYPSYKGFYYYHAVEDPITGKLSSWRNHEKLSAIFKKHAIRRTFEMVYGKESKVIIPEYVEMTKKQREIYDQFKDQAFVELEKFFLEGTEPGVAFIRARQIMEHPNVFPNLVGEGTVDIMGGAPCGKEERLDIHFEDHQRTGKPVIVYAALKPQQYRILKLAQKYGLKAAVLNGDVTPKKRGEIDDAFKRGDLNCIIASPAVADVGFNWQWCGDQEVDHMIFASLDFLDTTVLQAYRRCIRGKRGTPLRITVLLYEDSLDNRITWVIYSKSLDAHKVDPTQPVLKLFEHNTNDNEEYKEAA</sequence>
<evidence type="ECO:0000259" key="1">
    <source>
        <dbReference type="Pfam" id="PF00271"/>
    </source>
</evidence>
<evidence type="ECO:0000313" key="2">
    <source>
        <dbReference type="EMBL" id="APH74105.1"/>
    </source>
</evidence>
<dbReference type="EMBL" id="CP018171">
    <property type="protein sequence ID" value="APH74105.1"/>
    <property type="molecule type" value="Genomic_DNA"/>
</dbReference>
<evidence type="ECO:0000313" key="3">
    <source>
        <dbReference type="Proteomes" id="UP000182840"/>
    </source>
</evidence>
<dbReference type="KEGG" id="meso:BSQ44_24105"/>
<dbReference type="STRING" id="1670800.BSQ44_24105"/>